<feature type="transmembrane region" description="Helical" evidence="2">
    <location>
        <begin position="268"/>
        <end position="293"/>
    </location>
</feature>
<feature type="transmembrane region" description="Helical" evidence="2">
    <location>
        <begin position="80"/>
        <end position="101"/>
    </location>
</feature>
<keyword evidence="2" id="KW-0472">Membrane</keyword>
<comment type="caution">
    <text evidence="4">The sequence shown here is derived from an EMBL/GenBank/DDBJ whole genome shotgun (WGS) entry which is preliminary data.</text>
</comment>
<feature type="domain" description="DUF3533" evidence="3">
    <location>
        <begin position="87"/>
        <end position="289"/>
    </location>
</feature>
<sequence>MKASTTGERTLASSTSLEGKNGASADVEKVSPVESRASSPPPPVGPSAQLQTPAKPPFSAQFLDEDEDISRARRTYITILLQRTGLIVTAIFAIFSIYWGALYRIPTHSLEGWIVDFDGDQIGEFITTELNARSGPIIHWNIQQSGEALKDPDDVARAIVDEDCWIAVIVNRGATRLLNATLASNDANFDSSTLITAYGIEARNENAYRTLLRHTIEESLQEITKDYAVRMVSELIRLNISLATIRPDVLVRPVYYTLVNVRPFDVPVASAVTFIGLIYLLILSFIVVVSLSLSS</sequence>
<dbReference type="PANTHER" id="PTHR34814:SF1">
    <property type="entry name" value="NITROSOGUANIDINE RESISTANCE PROTEIN SNG1"/>
    <property type="match status" value="1"/>
</dbReference>
<dbReference type="AlphaFoldDB" id="A0A8S0VV30"/>
<name>A0A8S0VV30_CYCAE</name>
<evidence type="ECO:0000313" key="4">
    <source>
        <dbReference type="EMBL" id="CAA7263150.1"/>
    </source>
</evidence>
<evidence type="ECO:0000259" key="3">
    <source>
        <dbReference type="Pfam" id="PF12051"/>
    </source>
</evidence>
<feature type="region of interest" description="Disordered" evidence="1">
    <location>
        <begin position="1"/>
        <end position="55"/>
    </location>
</feature>
<keyword evidence="5" id="KW-1185">Reference proteome</keyword>
<proteinExistence type="predicted"/>
<reference evidence="4 5" key="1">
    <citation type="submission" date="2020-01" db="EMBL/GenBank/DDBJ databases">
        <authorList>
            <person name="Gupta K D."/>
        </authorList>
    </citation>
    <scope>NUCLEOTIDE SEQUENCE [LARGE SCALE GENOMIC DNA]</scope>
</reference>
<dbReference type="OrthoDB" id="2140105at2759"/>
<dbReference type="EMBL" id="CACVBS010000038">
    <property type="protein sequence ID" value="CAA7263150.1"/>
    <property type="molecule type" value="Genomic_DNA"/>
</dbReference>
<evidence type="ECO:0000256" key="2">
    <source>
        <dbReference type="SAM" id="Phobius"/>
    </source>
</evidence>
<dbReference type="InterPro" id="IPR022703">
    <property type="entry name" value="DUF3533"/>
</dbReference>
<gene>
    <name evidence="4" type="ORF">AAE3_LOCUS5320</name>
</gene>
<evidence type="ECO:0000256" key="1">
    <source>
        <dbReference type="SAM" id="MobiDB-lite"/>
    </source>
</evidence>
<feature type="compositionally biased region" description="Polar residues" evidence="1">
    <location>
        <begin position="1"/>
        <end position="18"/>
    </location>
</feature>
<dbReference type="PANTHER" id="PTHR34814">
    <property type="entry name" value="NITROSOGUANIDINE RESISTANCE PROTEIN SNG1"/>
    <property type="match status" value="1"/>
</dbReference>
<evidence type="ECO:0000313" key="5">
    <source>
        <dbReference type="Proteomes" id="UP000467700"/>
    </source>
</evidence>
<protein>
    <recommendedName>
        <fullName evidence="3">DUF3533 domain-containing protein</fullName>
    </recommendedName>
</protein>
<dbReference type="GO" id="GO:0016020">
    <property type="term" value="C:membrane"/>
    <property type="evidence" value="ECO:0007669"/>
    <property type="project" value="TreeGrafter"/>
</dbReference>
<keyword evidence="2" id="KW-1133">Transmembrane helix</keyword>
<keyword evidence="2" id="KW-0812">Transmembrane</keyword>
<dbReference type="InterPro" id="IPR053001">
    <property type="entry name" value="MNNG_permease-like"/>
</dbReference>
<dbReference type="Pfam" id="PF12051">
    <property type="entry name" value="DUF3533"/>
    <property type="match status" value="1"/>
</dbReference>
<organism evidence="4 5">
    <name type="scientific">Cyclocybe aegerita</name>
    <name type="common">Black poplar mushroom</name>
    <name type="synonym">Agrocybe aegerita</name>
    <dbReference type="NCBI Taxonomy" id="1973307"/>
    <lineage>
        <taxon>Eukaryota</taxon>
        <taxon>Fungi</taxon>
        <taxon>Dikarya</taxon>
        <taxon>Basidiomycota</taxon>
        <taxon>Agaricomycotina</taxon>
        <taxon>Agaricomycetes</taxon>
        <taxon>Agaricomycetidae</taxon>
        <taxon>Agaricales</taxon>
        <taxon>Agaricineae</taxon>
        <taxon>Bolbitiaceae</taxon>
        <taxon>Cyclocybe</taxon>
    </lineage>
</organism>
<accession>A0A8S0VV30</accession>
<dbReference type="Proteomes" id="UP000467700">
    <property type="component" value="Unassembled WGS sequence"/>
</dbReference>